<organism evidence="8 9">
    <name type="scientific">Haloquadratum walsbyi (strain DSM 16790 / HBSQ001)</name>
    <dbReference type="NCBI Taxonomy" id="362976"/>
    <lineage>
        <taxon>Archaea</taxon>
        <taxon>Methanobacteriati</taxon>
        <taxon>Methanobacteriota</taxon>
        <taxon>Stenosarchaea group</taxon>
        <taxon>Halobacteria</taxon>
        <taxon>Halobacteriales</taxon>
        <taxon>Haloferacaceae</taxon>
        <taxon>Haloquadratum</taxon>
    </lineage>
</organism>
<keyword evidence="4 7" id="KW-1133">Transmembrane helix</keyword>
<protein>
    <submittedName>
        <fullName evidence="8">Probable RfbX family transport protein</fullName>
    </submittedName>
</protein>
<proteinExistence type="predicted"/>
<dbReference type="InterPro" id="IPR002797">
    <property type="entry name" value="Polysacc_synth"/>
</dbReference>
<sequence length="527" mass="57283">MTQNSENEHNTTEGGNSEQRDTDNIVRALGKSAVVIFLGTFLELGISLITKLIIAQQLVPANYGEVSIGLTILLVTSIVSQLGFDTGIPRTIPRYEGSDRRGVFISAFQLNAIISLILAGFVFIAAGFIADLLGNPALKSVLRVVAFGVPAMPLMRLAISSTQSVGRSVPKVIVQNLLHPITRVIIIGVTILLGATPVTVAGAYVVTNWIGAVAACYFLVRHTRILNANIGWTPKHREILKYSLPLMATTGLTFILGNTDTLMIQYFRGSAEVGVYDIGYTIAQTLPFGLASLSYLFLPNISNLHADGEWSQITHLYKLVSKWVVFVTVPPFLLISCFPSILISHTFGTEYLNGAPYLVILAISYFVMAVTGPNQRALSAFGDTRAIFLVNALAAGVNITLNYFLLILIGTLGAAIASSVSLIIVQLLYSYRLYTIYNISPFSWALMKPIGTFVIVTITTYAIVRMTIGLPSLLGIIPVLMFAGILYTIIIIVFGGIQEDDIMLVRSAEQSLGINLEPLKRIARRFM</sequence>
<feature type="transmembrane region" description="Helical" evidence="7">
    <location>
        <begin position="319"/>
        <end position="343"/>
    </location>
</feature>
<evidence type="ECO:0000256" key="7">
    <source>
        <dbReference type="SAM" id="Phobius"/>
    </source>
</evidence>
<dbReference type="HOGENOM" id="CLU_022017_5_1_2"/>
<dbReference type="KEGG" id="hwa:HQ_2687A"/>
<feature type="transmembrane region" description="Helical" evidence="7">
    <location>
        <begin position="386"/>
        <end position="409"/>
    </location>
</feature>
<feature type="transmembrane region" description="Helical" evidence="7">
    <location>
        <begin position="278"/>
        <end position="298"/>
    </location>
</feature>
<feature type="transmembrane region" description="Helical" evidence="7">
    <location>
        <begin position="104"/>
        <end position="129"/>
    </location>
</feature>
<evidence type="ECO:0000256" key="5">
    <source>
        <dbReference type="ARBA" id="ARBA00023136"/>
    </source>
</evidence>
<feature type="transmembrane region" description="Helical" evidence="7">
    <location>
        <begin position="240"/>
        <end position="258"/>
    </location>
</feature>
<dbReference type="AlphaFoldDB" id="Q18GU8"/>
<keyword evidence="2" id="KW-1003">Cell membrane</keyword>
<dbReference type="eggNOG" id="arCOG02209">
    <property type="taxonomic scope" value="Archaea"/>
</dbReference>
<feature type="transmembrane region" description="Helical" evidence="7">
    <location>
        <begin position="446"/>
        <end position="464"/>
    </location>
</feature>
<dbReference type="STRING" id="362976.HQ_2687A"/>
<reference evidence="8 9" key="1">
    <citation type="journal article" date="2006" name="BMC Genomics">
        <title>The genome of the square archaeon Haloquadratum walsbyi: life at the limits of water activity.</title>
        <authorList>
            <person name="Bolhuis H.H."/>
            <person name="Palm P.P."/>
            <person name="Wende A.W."/>
            <person name="Falb M.M."/>
            <person name="Rampp M.M."/>
            <person name="Rodriguez-Valera F.F."/>
            <person name="Pfeiffer F.F."/>
            <person name="Oesterhelt D.D."/>
        </authorList>
    </citation>
    <scope>NUCLEOTIDE SEQUENCE [LARGE SCALE GENOMIC DNA]</scope>
    <source>
        <strain evidence="9">DSM 16790 / HBSQ001</strain>
    </source>
</reference>
<evidence type="ECO:0000256" key="6">
    <source>
        <dbReference type="SAM" id="MobiDB-lite"/>
    </source>
</evidence>
<evidence type="ECO:0000256" key="4">
    <source>
        <dbReference type="ARBA" id="ARBA00022989"/>
    </source>
</evidence>
<evidence type="ECO:0000313" key="9">
    <source>
        <dbReference type="Proteomes" id="UP000001975"/>
    </source>
</evidence>
<feature type="transmembrane region" description="Helical" evidence="7">
    <location>
        <begin position="66"/>
        <end position="84"/>
    </location>
</feature>
<dbReference type="Pfam" id="PF01943">
    <property type="entry name" value="Polysacc_synt"/>
    <property type="match status" value="1"/>
</dbReference>
<dbReference type="EMBL" id="AM180088">
    <property type="protein sequence ID" value="CAJ52797.1"/>
    <property type="molecule type" value="Genomic_DNA"/>
</dbReference>
<evidence type="ECO:0000256" key="3">
    <source>
        <dbReference type="ARBA" id="ARBA00022692"/>
    </source>
</evidence>
<evidence type="ECO:0000256" key="1">
    <source>
        <dbReference type="ARBA" id="ARBA00004651"/>
    </source>
</evidence>
<feature type="compositionally biased region" description="Basic and acidic residues" evidence="6">
    <location>
        <begin position="1"/>
        <end position="11"/>
    </location>
</feature>
<feature type="transmembrane region" description="Helical" evidence="7">
    <location>
        <begin position="355"/>
        <end position="374"/>
    </location>
</feature>
<keyword evidence="5 7" id="KW-0472">Membrane</keyword>
<feature type="transmembrane region" description="Helical" evidence="7">
    <location>
        <begin position="201"/>
        <end position="220"/>
    </location>
</feature>
<name>Q18GU8_HALWD</name>
<evidence type="ECO:0000256" key="2">
    <source>
        <dbReference type="ARBA" id="ARBA00022475"/>
    </source>
</evidence>
<dbReference type="RefSeq" id="WP_011571913.1">
    <property type="nucleotide sequence ID" value="NC_008212.1"/>
</dbReference>
<keyword evidence="9" id="KW-1185">Reference proteome</keyword>
<dbReference type="GO" id="GO:0005886">
    <property type="term" value="C:plasma membrane"/>
    <property type="evidence" value="ECO:0007669"/>
    <property type="project" value="UniProtKB-SubCell"/>
</dbReference>
<dbReference type="Proteomes" id="UP000001975">
    <property type="component" value="Chromosome"/>
</dbReference>
<comment type="subcellular location">
    <subcellularLocation>
        <location evidence="1">Cell membrane</location>
        <topology evidence="1">Multi-pass membrane protein</topology>
    </subcellularLocation>
</comment>
<dbReference type="InterPro" id="IPR050833">
    <property type="entry name" value="Poly_Biosynth_Transport"/>
</dbReference>
<dbReference type="PANTHER" id="PTHR30250">
    <property type="entry name" value="PST FAMILY PREDICTED COLANIC ACID TRANSPORTER"/>
    <property type="match status" value="1"/>
</dbReference>
<feature type="transmembrane region" description="Helical" evidence="7">
    <location>
        <begin position="415"/>
        <end position="434"/>
    </location>
</feature>
<gene>
    <name evidence="8" type="ordered locus">HQ_2687A</name>
</gene>
<keyword evidence="3 7" id="KW-0812">Transmembrane</keyword>
<dbReference type="PANTHER" id="PTHR30250:SF27">
    <property type="entry name" value="POLYSACCHARIDE BIOSYNTHESIS PROTEIN"/>
    <property type="match status" value="1"/>
</dbReference>
<accession>Q18GU8</accession>
<feature type="transmembrane region" description="Helical" evidence="7">
    <location>
        <begin position="141"/>
        <end position="160"/>
    </location>
</feature>
<feature type="transmembrane region" description="Helical" evidence="7">
    <location>
        <begin position="476"/>
        <end position="497"/>
    </location>
</feature>
<feature type="transmembrane region" description="Helical" evidence="7">
    <location>
        <begin position="172"/>
        <end position="195"/>
    </location>
</feature>
<dbReference type="CDD" id="cd13128">
    <property type="entry name" value="MATE_Wzx_like"/>
    <property type="match status" value="1"/>
</dbReference>
<feature type="transmembrane region" description="Helical" evidence="7">
    <location>
        <begin position="33"/>
        <end position="54"/>
    </location>
</feature>
<evidence type="ECO:0000313" key="8">
    <source>
        <dbReference type="EMBL" id="CAJ52797.1"/>
    </source>
</evidence>
<feature type="region of interest" description="Disordered" evidence="6">
    <location>
        <begin position="1"/>
        <end position="21"/>
    </location>
</feature>
<dbReference type="GeneID" id="4193074"/>